<dbReference type="EnsemblMetazoa" id="XM_028656989.1">
    <property type="protein sequence ID" value="XP_028512790.1"/>
    <property type="gene ID" value="LOC114574289"/>
</dbReference>
<proteinExistence type="predicted"/>
<reference evidence="2" key="1">
    <citation type="submission" date="2022-11" db="UniProtKB">
        <authorList>
            <consortium name="EnsemblMetazoa"/>
        </authorList>
    </citation>
    <scope>IDENTIFICATION</scope>
</reference>
<evidence type="ECO:0000313" key="2">
    <source>
        <dbReference type="EnsemblMetazoa" id="XP_028512790.1"/>
    </source>
</evidence>
<dbReference type="PANTHER" id="PTHR37962:SF2">
    <property type="entry name" value="MALE STERILE (3) 76CA"/>
    <property type="match status" value="1"/>
</dbReference>
<dbReference type="AlphaFoldDB" id="A0A913YBW1"/>
<keyword evidence="3" id="KW-1185">Reference proteome</keyword>
<feature type="region of interest" description="Disordered" evidence="1">
    <location>
        <begin position="297"/>
        <end position="319"/>
    </location>
</feature>
<sequence>MEVDRFREELVLLKKEMFSYMKFYTNYKLTALRQQLLDLDASIKQYKENVDFPVTASVCSKSKNWYESPMAALSILEGKKALTLEGISSAMHQIATGLQAFAPVLGIDLEQFRDMPSPDEEELLASESEEEESDQEAEEDLEVDKHVVLHSVKDVSLACDFHVNVESPANGVYCWWFPEEISQGCYNGRNGSSACSVISLIIGYVMSKGNVPLPPCSLQQPLPDLLVKAICGSIQLGNHLYDNWYESPMAALSILEGKKALTLEGISSAMHQIATGLQAFAPVLGIDLEQFRDMPSPDEEELLASESEEEESDQEAEEDLEVDKHVVLHSVKDVSLACDFHVNVESPANGVYCWWFPEEISQGCYNGRNGSSACSVISLIIGYVMSKGNVPLPPCSLQQPLPDLLVKAICGSIQLGNHLYDVCRESLPARYLSIEEAASVLRPCLQISADDPLPIRLTDEHELSTLCGQLAQSGENNTASIIINERTSTFHLSQCYIVYIDTHKHSSRGVLVMAAHLDALKDFCTQIWKNEKHCETTFGNLVFVKFH</sequence>
<organism evidence="2 3">
    <name type="scientific">Exaiptasia diaphana</name>
    <name type="common">Tropical sea anemone</name>
    <name type="synonym">Aiptasia pulchella</name>
    <dbReference type="NCBI Taxonomy" id="2652724"/>
    <lineage>
        <taxon>Eukaryota</taxon>
        <taxon>Metazoa</taxon>
        <taxon>Cnidaria</taxon>
        <taxon>Anthozoa</taxon>
        <taxon>Hexacorallia</taxon>
        <taxon>Actiniaria</taxon>
        <taxon>Aiptasiidae</taxon>
        <taxon>Exaiptasia</taxon>
    </lineage>
</organism>
<dbReference type="OrthoDB" id="5989038at2759"/>
<dbReference type="KEGG" id="epa:114574289"/>
<dbReference type="PANTHER" id="PTHR37962">
    <property type="entry name" value="MALE STERILE (3) 76CA"/>
    <property type="match status" value="1"/>
</dbReference>
<protein>
    <submittedName>
        <fullName evidence="2">Uncharacterized protein</fullName>
    </submittedName>
</protein>
<feature type="region of interest" description="Disordered" evidence="1">
    <location>
        <begin position="118"/>
        <end position="140"/>
    </location>
</feature>
<name>A0A913YBW1_EXADI</name>
<dbReference type="GeneID" id="114574289"/>
<dbReference type="Proteomes" id="UP000887567">
    <property type="component" value="Unplaced"/>
</dbReference>
<evidence type="ECO:0000313" key="3">
    <source>
        <dbReference type="Proteomes" id="UP000887567"/>
    </source>
</evidence>
<accession>A0A913YBW1</accession>
<evidence type="ECO:0000256" key="1">
    <source>
        <dbReference type="SAM" id="MobiDB-lite"/>
    </source>
</evidence>
<dbReference type="RefSeq" id="XP_028512790.1">
    <property type="nucleotide sequence ID" value="XM_028656989.1"/>
</dbReference>